<evidence type="ECO:0000313" key="1">
    <source>
        <dbReference type="EMBL" id="CAF0698779.1"/>
    </source>
</evidence>
<gene>
    <name evidence="1" type="ORF">MPNT_30016</name>
</gene>
<organism evidence="1 2">
    <name type="scientific">Candidatus Methylacidithermus pantelleriae</name>
    <dbReference type="NCBI Taxonomy" id="2744239"/>
    <lineage>
        <taxon>Bacteria</taxon>
        <taxon>Pseudomonadati</taxon>
        <taxon>Verrucomicrobiota</taxon>
        <taxon>Methylacidiphilae</taxon>
        <taxon>Methylacidiphilales</taxon>
        <taxon>Methylacidiphilaceae</taxon>
        <taxon>Candidatus Methylacidithermus</taxon>
    </lineage>
</organism>
<dbReference type="RefSeq" id="WP_214096350.1">
    <property type="nucleotide sequence ID" value="NZ_CAJNOB010000023.1"/>
</dbReference>
<dbReference type="Proteomes" id="UP000663859">
    <property type="component" value="Unassembled WGS sequence"/>
</dbReference>
<sequence length="143" mass="16164">MLFIVMTVQSRVLGFLQQAKHELWLAKREWGASEESAALVCAHCSRALQYYLRALLLAHRRKLPAEILEEELVEEACEELPELFPLRESLRALVCRPEGSPWEEEDPLPGDAGESLRLVEEIAKPIGRDIFHCLSVASVSKAQ</sequence>
<keyword evidence="2" id="KW-1185">Reference proteome</keyword>
<accession>A0A8J2FWE4</accession>
<evidence type="ECO:0000313" key="2">
    <source>
        <dbReference type="Proteomes" id="UP000663859"/>
    </source>
</evidence>
<proteinExistence type="predicted"/>
<dbReference type="EMBL" id="CAJNOB010000023">
    <property type="protein sequence ID" value="CAF0698779.1"/>
    <property type="molecule type" value="Genomic_DNA"/>
</dbReference>
<reference evidence="1" key="1">
    <citation type="submission" date="2021-02" db="EMBL/GenBank/DDBJ databases">
        <authorList>
            <person name="Cremers G."/>
            <person name="Picone N."/>
        </authorList>
    </citation>
    <scope>NUCLEOTIDE SEQUENCE</scope>
    <source>
        <strain evidence="1">PQ17</strain>
    </source>
</reference>
<comment type="caution">
    <text evidence="1">The sequence shown here is derived from an EMBL/GenBank/DDBJ whole genome shotgun (WGS) entry which is preliminary data.</text>
</comment>
<dbReference type="Gene3D" id="1.20.120.330">
    <property type="entry name" value="Nucleotidyltransferases domain 2"/>
    <property type="match status" value="1"/>
</dbReference>
<name>A0A8J2FWE4_9BACT</name>
<dbReference type="AlphaFoldDB" id="A0A8J2FWE4"/>
<protein>
    <submittedName>
        <fullName evidence="1">Uncharacterized protein</fullName>
    </submittedName>
</protein>